<feature type="transmembrane region" description="Helical" evidence="7">
    <location>
        <begin position="54"/>
        <end position="77"/>
    </location>
</feature>
<dbReference type="Proteomes" id="UP000538931">
    <property type="component" value="Unassembled WGS sequence"/>
</dbReference>
<evidence type="ECO:0000256" key="4">
    <source>
        <dbReference type="ARBA" id="ARBA00022692"/>
    </source>
</evidence>
<feature type="transmembrane region" description="Helical" evidence="7">
    <location>
        <begin position="173"/>
        <end position="190"/>
    </location>
</feature>
<feature type="transmembrane region" description="Helical" evidence="7">
    <location>
        <begin position="218"/>
        <end position="241"/>
    </location>
</feature>
<evidence type="ECO:0000256" key="7">
    <source>
        <dbReference type="SAM" id="Phobius"/>
    </source>
</evidence>
<comment type="caution">
    <text evidence="9">The sequence shown here is derived from an EMBL/GenBank/DDBJ whole genome shotgun (WGS) entry which is preliminary data.</text>
</comment>
<dbReference type="PANTHER" id="PTHR30353:SF15">
    <property type="entry name" value="INNER MEMBRANE PROTEIN YABI"/>
    <property type="match status" value="1"/>
</dbReference>
<keyword evidence="3" id="KW-1003">Cell membrane</keyword>
<dbReference type="InterPro" id="IPR032818">
    <property type="entry name" value="DedA-like"/>
</dbReference>
<dbReference type="AlphaFoldDB" id="A0A7W1WZY4"/>
<keyword evidence="10" id="KW-1185">Reference proteome</keyword>
<dbReference type="GO" id="GO:0005886">
    <property type="term" value="C:plasma membrane"/>
    <property type="evidence" value="ECO:0007669"/>
    <property type="project" value="UniProtKB-SubCell"/>
</dbReference>
<evidence type="ECO:0000259" key="8">
    <source>
        <dbReference type="SMART" id="SM00014"/>
    </source>
</evidence>
<comment type="similarity">
    <text evidence="2">Belongs to the DedA family.</text>
</comment>
<name>A0A7W1WZY4_9GAMM</name>
<feature type="domain" description="Phosphatidic acid phosphatase type 2/haloperoxidase" evidence="8">
    <location>
        <begin position="294"/>
        <end position="404"/>
    </location>
</feature>
<gene>
    <name evidence="9" type="ORF">H1S06_12695</name>
</gene>
<dbReference type="Pfam" id="PF01569">
    <property type="entry name" value="PAP2"/>
    <property type="match status" value="1"/>
</dbReference>
<feature type="transmembrane region" description="Helical" evidence="7">
    <location>
        <begin position="261"/>
        <end position="286"/>
    </location>
</feature>
<organism evidence="9 10">
    <name type="scientific">Marinobacterium marinum</name>
    <dbReference type="NCBI Taxonomy" id="2756129"/>
    <lineage>
        <taxon>Bacteria</taxon>
        <taxon>Pseudomonadati</taxon>
        <taxon>Pseudomonadota</taxon>
        <taxon>Gammaproteobacteria</taxon>
        <taxon>Oceanospirillales</taxon>
        <taxon>Oceanospirillaceae</taxon>
        <taxon>Marinobacterium</taxon>
    </lineage>
</organism>
<evidence type="ECO:0000256" key="1">
    <source>
        <dbReference type="ARBA" id="ARBA00004651"/>
    </source>
</evidence>
<keyword evidence="4 7" id="KW-0812">Transmembrane</keyword>
<reference evidence="9 10" key="1">
    <citation type="submission" date="2020-07" db="EMBL/GenBank/DDBJ databases">
        <title>Bacterium isolated from marien macroalgae.</title>
        <authorList>
            <person name="Zhu K."/>
            <person name="Lu D."/>
            <person name="Du Z."/>
        </authorList>
    </citation>
    <scope>NUCLEOTIDE SEQUENCE [LARGE SCALE GENOMIC DNA]</scope>
    <source>
        <strain evidence="9 10">3-1745</strain>
    </source>
</reference>
<evidence type="ECO:0000313" key="10">
    <source>
        <dbReference type="Proteomes" id="UP000538931"/>
    </source>
</evidence>
<evidence type="ECO:0000256" key="5">
    <source>
        <dbReference type="ARBA" id="ARBA00022989"/>
    </source>
</evidence>
<feature type="transmembrane region" description="Helical" evidence="7">
    <location>
        <begin position="142"/>
        <end position="161"/>
    </location>
</feature>
<feature type="transmembrane region" description="Helical" evidence="7">
    <location>
        <begin position="330"/>
        <end position="350"/>
    </location>
</feature>
<dbReference type="SUPFAM" id="SSF48317">
    <property type="entry name" value="Acid phosphatase/Vanadium-dependent haloperoxidase"/>
    <property type="match status" value="1"/>
</dbReference>
<dbReference type="SMART" id="SM00014">
    <property type="entry name" value="acidPPc"/>
    <property type="match status" value="1"/>
</dbReference>
<dbReference type="Gene3D" id="1.20.144.10">
    <property type="entry name" value="Phosphatidic acid phosphatase type 2/haloperoxidase"/>
    <property type="match status" value="1"/>
</dbReference>
<proteinExistence type="inferred from homology"/>
<comment type="subcellular location">
    <subcellularLocation>
        <location evidence="1">Cell membrane</location>
        <topology evidence="1">Multi-pass membrane protein</topology>
    </subcellularLocation>
</comment>
<keyword evidence="6 7" id="KW-0472">Membrane</keyword>
<dbReference type="EMBL" id="JACEMT010000052">
    <property type="protein sequence ID" value="MBA4503213.1"/>
    <property type="molecule type" value="Genomic_DNA"/>
</dbReference>
<dbReference type="InterPro" id="IPR032816">
    <property type="entry name" value="VTT_dom"/>
</dbReference>
<feature type="transmembrane region" description="Helical" evidence="7">
    <location>
        <begin position="387"/>
        <end position="406"/>
    </location>
</feature>
<protein>
    <submittedName>
        <fullName evidence="9">VTT domain-containing protein</fullName>
    </submittedName>
</protein>
<dbReference type="InterPro" id="IPR036938">
    <property type="entry name" value="PAP2/HPO_sf"/>
</dbReference>
<dbReference type="InterPro" id="IPR000326">
    <property type="entry name" value="PAP2/HPO"/>
</dbReference>
<feature type="transmembrane region" description="Helical" evidence="7">
    <location>
        <begin position="298"/>
        <end position="318"/>
    </location>
</feature>
<feature type="transmembrane region" description="Helical" evidence="7">
    <location>
        <begin position="418"/>
        <end position="436"/>
    </location>
</feature>
<feature type="transmembrane region" description="Helical" evidence="7">
    <location>
        <begin position="15"/>
        <end position="48"/>
    </location>
</feature>
<accession>A0A7W1WZY4</accession>
<evidence type="ECO:0000256" key="6">
    <source>
        <dbReference type="ARBA" id="ARBA00023136"/>
    </source>
</evidence>
<dbReference type="PANTHER" id="PTHR30353">
    <property type="entry name" value="INNER MEMBRANE PROTEIN DEDA-RELATED"/>
    <property type="match status" value="1"/>
</dbReference>
<feature type="transmembrane region" description="Helical" evidence="7">
    <location>
        <begin position="362"/>
        <end position="381"/>
    </location>
</feature>
<evidence type="ECO:0000256" key="3">
    <source>
        <dbReference type="ARBA" id="ARBA00022475"/>
    </source>
</evidence>
<keyword evidence="5 7" id="KW-1133">Transmembrane helix</keyword>
<sequence length="445" mass="48330">MLENLLTTLSPSPPLLLLLITLVALLESLAFVGLLLPGVALLFGLAFAASSAGVGPMACLLAGFIGAVLGDGVSFLLGRKAAPSIRQLNWIQRHADWLDRGERFFHKWGGLSIITGRFVGPIRPIIPFVAGSCGLSPARFTLYNLFSALGWAPLYLLPGYLTGQGLHHLPNELIPLLWGLVILVFLLLLLQQVHHQLHPDKGFYQYCRRHLPADWQPAPTFMLLFSGSLFLATSLLAPTPVGHHLNQLLLPPLQAIGQQLPLWSLAITLPGDPALGVALAAISGLYGQYRCRQSQGWGILLGVGCVLGLNALLKLAFALPRPEGAVLESFSFPSGHASSITALVGLSVVWVTHNRHHGIRHLCYLLAAPIILLVALSRPILGVHWPLDIVAGCAEGLILTTLYRVWLYRYPARDKIPLYWLAILLGVAALYSGLYLEMAAQRYYG</sequence>
<evidence type="ECO:0000256" key="2">
    <source>
        <dbReference type="ARBA" id="ARBA00010792"/>
    </source>
</evidence>
<dbReference type="Pfam" id="PF09335">
    <property type="entry name" value="VTT_dom"/>
    <property type="match status" value="1"/>
</dbReference>
<evidence type="ECO:0000313" key="9">
    <source>
        <dbReference type="EMBL" id="MBA4503213.1"/>
    </source>
</evidence>